<evidence type="ECO:0000313" key="3">
    <source>
        <dbReference type="EMBL" id="CAD6193966.1"/>
    </source>
</evidence>
<organism evidence="3 4">
    <name type="scientific">Caenorhabditis auriculariae</name>
    <dbReference type="NCBI Taxonomy" id="2777116"/>
    <lineage>
        <taxon>Eukaryota</taxon>
        <taxon>Metazoa</taxon>
        <taxon>Ecdysozoa</taxon>
        <taxon>Nematoda</taxon>
        <taxon>Chromadorea</taxon>
        <taxon>Rhabditida</taxon>
        <taxon>Rhabditina</taxon>
        <taxon>Rhabditomorpha</taxon>
        <taxon>Rhabditoidea</taxon>
        <taxon>Rhabditidae</taxon>
        <taxon>Peloderinae</taxon>
        <taxon>Caenorhabditis</taxon>
    </lineage>
</organism>
<dbReference type="Proteomes" id="UP000835052">
    <property type="component" value="Unassembled WGS sequence"/>
</dbReference>
<evidence type="ECO:0008006" key="5">
    <source>
        <dbReference type="Google" id="ProtNLM"/>
    </source>
</evidence>
<evidence type="ECO:0000313" key="4">
    <source>
        <dbReference type="Proteomes" id="UP000835052"/>
    </source>
</evidence>
<gene>
    <name evidence="3" type="ORF">CAUJ_LOCUS9885</name>
</gene>
<dbReference type="SUPFAM" id="SSF49354">
    <property type="entry name" value="PapD-like"/>
    <property type="match status" value="1"/>
</dbReference>
<dbReference type="OrthoDB" id="5839337at2759"/>
<sequence length="484" mass="55171">MKSFWLLFLTFSFASANGTTPGLSQCETSVGAACSAHFCFAEFVHHPEGILEVYGCEGNISGLPPDLCWRFINRTGSDATCLNYGKNKLCCCKSNSAELCNQQFKPSEKYITVSAEHLQNLGITFLIMATLAALVAKIGSHYDSKNRRVGISYNEDVNRYHNILFFAKILLMSVMLTVFWVPFSPDCSKHPLGKFHEAQKFVFEVVSPNIFVIFYFTLPVGLIFLDSVAFVTFRKNRHFHKTSRFIIYSGTFFVTISITINAFYEFYILNRKDKSKDYCNTDIAILKAAASFCLFIFYLCLIILHTYVLLRYPTVEIEEIIPNSEITEPNMTSTATSISSSYVEYKEEEVLFAPRPFHIDENGLGVVTITNTHRKDWVALRALLSSPPGVYQLHPSKFLIPPQRTVSMEVRYQPLEPLKDRPQSNLVFQWYILGSNAPTMNLNRMWSKPYVRSPALWKFFALPIFHEEPCSEKSNSDDGNITYS</sequence>
<name>A0A8S1HBF5_9PELO</name>
<dbReference type="InterPro" id="IPR008962">
    <property type="entry name" value="PapD-like_sf"/>
</dbReference>
<proteinExistence type="predicted"/>
<evidence type="ECO:0000256" key="2">
    <source>
        <dbReference type="SAM" id="SignalP"/>
    </source>
</evidence>
<feature type="transmembrane region" description="Helical" evidence="1">
    <location>
        <begin position="121"/>
        <end position="142"/>
    </location>
</feature>
<feature type="transmembrane region" description="Helical" evidence="1">
    <location>
        <begin position="245"/>
        <end position="264"/>
    </location>
</feature>
<keyword evidence="1" id="KW-1133">Transmembrane helix</keyword>
<dbReference type="AlphaFoldDB" id="A0A8S1HBF5"/>
<comment type="caution">
    <text evidence="3">The sequence shown here is derived from an EMBL/GenBank/DDBJ whole genome shotgun (WGS) entry which is preliminary data.</text>
</comment>
<feature type="transmembrane region" description="Helical" evidence="1">
    <location>
        <begin position="284"/>
        <end position="310"/>
    </location>
</feature>
<evidence type="ECO:0000256" key="1">
    <source>
        <dbReference type="SAM" id="Phobius"/>
    </source>
</evidence>
<feature type="transmembrane region" description="Helical" evidence="1">
    <location>
        <begin position="210"/>
        <end position="233"/>
    </location>
</feature>
<reference evidence="3" key="1">
    <citation type="submission" date="2020-10" db="EMBL/GenBank/DDBJ databases">
        <authorList>
            <person name="Kikuchi T."/>
        </authorList>
    </citation>
    <scope>NUCLEOTIDE SEQUENCE</scope>
    <source>
        <strain evidence="3">NKZ352</strain>
    </source>
</reference>
<accession>A0A8S1HBF5</accession>
<protein>
    <recommendedName>
        <fullName evidence="5">Major sperm protein</fullName>
    </recommendedName>
</protein>
<feature type="signal peptide" evidence="2">
    <location>
        <begin position="1"/>
        <end position="18"/>
    </location>
</feature>
<dbReference type="EMBL" id="CAJGYM010000040">
    <property type="protein sequence ID" value="CAD6193966.1"/>
    <property type="molecule type" value="Genomic_DNA"/>
</dbReference>
<keyword evidence="1" id="KW-0812">Transmembrane</keyword>
<keyword evidence="4" id="KW-1185">Reference proteome</keyword>
<feature type="chain" id="PRO_5035846514" description="Major sperm protein" evidence="2">
    <location>
        <begin position="19"/>
        <end position="484"/>
    </location>
</feature>
<keyword evidence="1" id="KW-0472">Membrane</keyword>
<keyword evidence="2" id="KW-0732">Signal</keyword>
<feature type="transmembrane region" description="Helical" evidence="1">
    <location>
        <begin position="163"/>
        <end position="183"/>
    </location>
</feature>